<protein>
    <submittedName>
        <fullName evidence="2">Uncharacterized protein</fullName>
    </submittedName>
</protein>
<feature type="region of interest" description="Disordered" evidence="1">
    <location>
        <begin position="46"/>
        <end position="71"/>
    </location>
</feature>
<dbReference type="AlphaFoldDB" id="A0A091DKB3"/>
<reference evidence="2 3" key="1">
    <citation type="submission" date="2013-11" db="EMBL/GenBank/DDBJ databases">
        <title>The Damaraland mole rat (Fukomys damarensis) genome and evolution of African mole rats.</title>
        <authorList>
            <person name="Gladyshev V.N."/>
            <person name="Fang X."/>
        </authorList>
    </citation>
    <scope>NUCLEOTIDE SEQUENCE [LARGE SCALE GENOMIC DNA]</scope>
    <source>
        <tissue evidence="2">Liver</tissue>
    </source>
</reference>
<gene>
    <name evidence="2" type="ORF">H920_15371</name>
</gene>
<evidence type="ECO:0000313" key="3">
    <source>
        <dbReference type="Proteomes" id="UP000028990"/>
    </source>
</evidence>
<keyword evidence="3" id="KW-1185">Reference proteome</keyword>
<name>A0A091DKB3_FUKDA</name>
<accession>A0A091DKB3</accession>
<dbReference type="Proteomes" id="UP000028990">
    <property type="component" value="Unassembled WGS sequence"/>
</dbReference>
<feature type="compositionally biased region" description="Basic and acidic residues" evidence="1">
    <location>
        <begin position="46"/>
        <end position="56"/>
    </location>
</feature>
<sequence>MKARMAAETPGLCRTLRCALQTRSLAGQPELPGEDVCEDYETRLHRGHGRSAEHCRSPALTESEATSRKQNPLGWSCLRPLRVERAPVLLALGSSSARLVTEEATGAARPTQLAVTIPGPVAEEWRVRSSGPIGFRS</sequence>
<dbReference type="EMBL" id="KN123809">
    <property type="protein sequence ID" value="KFO23206.1"/>
    <property type="molecule type" value="Genomic_DNA"/>
</dbReference>
<proteinExistence type="predicted"/>
<evidence type="ECO:0000256" key="1">
    <source>
        <dbReference type="SAM" id="MobiDB-lite"/>
    </source>
</evidence>
<organism evidence="2 3">
    <name type="scientific">Fukomys damarensis</name>
    <name type="common">Damaraland mole rat</name>
    <name type="synonym">Cryptomys damarensis</name>
    <dbReference type="NCBI Taxonomy" id="885580"/>
    <lineage>
        <taxon>Eukaryota</taxon>
        <taxon>Metazoa</taxon>
        <taxon>Chordata</taxon>
        <taxon>Craniata</taxon>
        <taxon>Vertebrata</taxon>
        <taxon>Euteleostomi</taxon>
        <taxon>Mammalia</taxon>
        <taxon>Eutheria</taxon>
        <taxon>Euarchontoglires</taxon>
        <taxon>Glires</taxon>
        <taxon>Rodentia</taxon>
        <taxon>Hystricomorpha</taxon>
        <taxon>Bathyergidae</taxon>
        <taxon>Fukomys</taxon>
    </lineage>
</organism>
<evidence type="ECO:0000313" key="2">
    <source>
        <dbReference type="EMBL" id="KFO23206.1"/>
    </source>
</evidence>